<dbReference type="InterPro" id="IPR045210">
    <property type="entry name" value="RING-Ubox_PUB"/>
</dbReference>
<dbReference type="PANTHER" id="PTHR22849">
    <property type="entry name" value="WDSAM1 PROTEIN"/>
    <property type="match status" value="1"/>
</dbReference>
<reference evidence="7" key="1">
    <citation type="submission" date="2021-03" db="EMBL/GenBank/DDBJ databases">
        <authorList>
            <person name="Li Z."/>
            <person name="Yang C."/>
        </authorList>
    </citation>
    <scope>NUCLEOTIDE SEQUENCE</scope>
    <source>
        <strain evidence="7">Dzin_1.0</strain>
        <tissue evidence="7">Leaf</tissue>
    </source>
</reference>
<dbReference type="Gene3D" id="1.25.10.10">
    <property type="entry name" value="Leucine-rich Repeat Variant"/>
    <property type="match status" value="2"/>
</dbReference>
<keyword evidence="3 5" id="KW-0808">Transferase</keyword>
<evidence type="ECO:0000256" key="1">
    <source>
        <dbReference type="ARBA" id="ARBA00000900"/>
    </source>
</evidence>
<organism evidence="7 8">
    <name type="scientific">Dioscorea zingiberensis</name>
    <dbReference type="NCBI Taxonomy" id="325984"/>
    <lineage>
        <taxon>Eukaryota</taxon>
        <taxon>Viridiplantae</taxon>
        <taxon>Streptophyta</taxon>
        <taxon>Embryophyta</taxon>
        <taxon>Tracheophyta</taxon>
        <taxon>Spermatophyta</taxon>
        <taxon>Magnoliopsida</taxon>
        <taxon>Liliopsida</taxon>
        <taxon>Dioscoreales</taxon>
        <taxon>Dioscoreaceae</taxon>
        <taxon>Dioscorea</taxon>
    </lineage>
</organism>
<comment type="catalytic activity">
    <reaction evidence="1 5">
        <text>S-ubiquitinyl-[E2 ubiquitin-conjugating enzyme]-L-cysteine + [acceptor protein]-L-lysine = [E2 ubiquitin-conjugating enzyme]-L-cysteine + N(6)-ubiquitinyl-[acceptor protein]-L-lysine.</text>
        <dbReference type="EC" id="2.3.2.27"/>
    </reaction>
</comment>
<dbReference type="InterPro" id="IPR058678">
    <property type="entry name" value="ARM_PUB"/>
</dbReference>
<dbReference type="SMART" id="SM00504">
    <property type="entry name" value="Ubox"/>
    <property type="match status" value="1"/>
</dbReference>
<dbReference type="Proteomes" id="UP001085076">
    <property type="component" value="Miscellaneous, Linkage group lg01"/>
</dbReference>
<dbReference type="InterPro" id="IPR003613">
    <property type="entry name" value="Ubox_domain"/>
</dbReference>
<gene>
    <name evidence="7" type="ORF">J5N97_008321</name>
</gene>
<evidence type="ECO:0000313" key="8">
    <source>
        <dbReference type="Proteomes" id="UP001085076"/>
    </source>
</evidence>
<evidence type="ECO:0000256" key="2">
    <source>
        <dbReference type="ARBA" id="ARBA00004906"/>
    </source>
</evidence>
<comment type="function">
    <text evidence="5">Functions as an E3 ubiquitin ligase.</text>
</comment>
<evidence type="ECO:0000256" key="4">
    <source>
        <dbReference type="ARBA" id="ARBA00022786"/>
    </source>
</evidence>
<name>A0A9D5DGR5_9LILI</name>
<dbReference type="GO" id="GO:0061630">
    <property type="term" value="F:ubiquitin protein ligase activity"/>
    <property type="evidence" value="ECO:0007669"/>
    <property type="project" value="UniProtKB-UniRule"/>
</dbReference>
<reference evidence="7" key="2">
    <citation type="journal article" date="2022" name="Hortic Res">
        <title>The genome of Dioscorea zingiberensis sheds light on the biosynthesis, origin and evolution of the medicinally important diosgenin saponins.</title>
        <authorList>
            <person name="Li Y."/>
            <person name="Tan C."/>
            <person name="Li Z."/>
            <person name="Guo J."/>
            <person name="Li S."/>
            <person name="Chen X."/>
            <person name="Wang C."/>
            <person name="Dai X."/>
            <person name="Yang H."/>
            <person name="Song W."/>
            <person name="Hou L."/>
            <person name="Xu J."/>
            <person name="Tong Z."/>
            <person name="Xu A."/>
            <person name="Yuan X."/>
            <person name="Wang W."/>
            <person name="Yang Q."/>
            <person name="Chen L."/>
            <person name="Sun Z."/>
            <person name="Wang K."/>
            <person name="Pan B."/>
            <person name="Chen J."/>
            <person name="Bao Y."/>
            <person name="Liu F."/>
            <person name="Qi X."/>
            <person name="Gang D.R."/>
            <person name="Wen J."/>
            <person name="Li J."/>
        </authorList>
    </citation>
    <scope>NUCLEOTIDE SEQUENCE</scope>
    <source>
        <strain evidence="7">Dzin_1.0</strain>
    </source>
</reference>
<keyword evidence="8" id="KW-1185">Reference proteome</keyword>
<dbReference type="AlphaFoldDB" id="A0A9D5DGR5"/>
<dbReference type="InterPro" id="IPR013083">
    <property type="entry name" value="Znf_RING/FYVE/PHD"/>
</dbReference>
<dbReference type="PANTHER" id="PTHR22849:SF23">
    <property type="entry name" value="U-BOX DOMAIN-CONTAINING PROTEIN"/>
    <property type="match status" value="1"/>
</dbReference>
<keyword evidence="4 5" id="KW-0833">Ubl conjugation pathway</keyword>
<sequence length="416" mass="46603">MEVPELFRCPISMELMENPVTISTGVTYEKKNIEKWLFTFKKATCPATMQTLTSFHLTPNHTLKSLISSWLKVSSHDQPPSSHPSSLSSNLILPNILSTIHSTPFKVNSLKKLKTLMAASKDDHDHQRLFITSGGIQVLGSIMHQVTISTDDQNTDFAAFRACEEAVGVLSHLHLTEKSPAELLAKPEFMKPLVIMLQRGSTNARLNSMTILLKMSRIINININIENNNDQDHFDVFKSLMDLLSDEISGELGSYSLEVLLSLIASSKKNRVKVIEAGAVCVLIELLSDIANRHKCEKMMLFLKRLCECPEGRLAFSEHGMGIAVVSKKLSRVSETATKLGVKILWLVSSFSPSEKVLNEMLFCGAIRKLVGLLHIDGRSSTKEKALKIIRMHGGFWRQYPCFPSELKDYMRLLHP</sequence>
<dbReference type="InterPro" id="IPR016024">
    <property type="entry name" value="ARM-type_fold"/>
</dbReference>
<protein>
    <recommendedName>
        <fullName evidence="5 6">U-box domain-containing protein</fullName>
        <ecNumber evidence="5">2.3.2.27</ecNumber>
    </recommendedName>
    <alternativeName>
        <fullName evidence="5">RING-type E3 ubiquitin transferase PUB</fullName>
    </alternativeName>
</protein>
<dbReference type="SUPFAM" id="SSF57850">
    <property type="entry name" value="RING/U-box"/>
    <property type="match status" value="1"/>
</dbReference>
<evidence type="ECO:0000256" key="5">
    <source>
        <dbReference type="RuleBase" id="RU369093"/>
    </source>
</evidence>
<accession>A0A9D5DGR5</accession>
<dbReference type="OrthoDB" id="10064100at2759"/>
<dbReference type="Pfam" id="PF04564">
    <property type="entry name" value="U-box"/>
    <property type="match status" value="1"/>
</dbReference>
<dbReference type="InterPro" id="IPR011989">
    <property type="entry name" value="ARM-like"/>
</dbReference>
<dbReference type="PROSITE" id="PS51698">
    <property type="entry name" value="U_BOX"/>
    <property type="match status" value="1"/>
</dbReference>
<dbReference type="GO" id="GO:0016567">
    <property type="term" value="P:protein ubiquitination"/>
    <property type="evidence" value="ECO:0007669"/>
    <property type="project" value="UniProtKB-UniRule"/>
</dbReference>
<dbReference type="Gene3D" id="3.30.40.10">
    <property type="entry name" value="Zinc/RING finger domain, C3HC4 (zinc finger)"/>
    <property type="match status" value="1"/>
</dbReference>
<dbReference type="SUPFAM" id="SSF48371">
    <property type="entry name" value="ARM repeat"/>
    <property type="match status" value="1"/>
</dbReference>
<comment type="pathway">
    <text evidence="2 5">Protein modification; protein ubiquitination.</text>
</comment>
<proteinExistence type="predicted"/>
<feature type="domain" description="U-box" evidence="6">
    <location>
        <begin position="2"/>
        <end position="77"/>
    </location>
</feature>
<evidence type="ECO:0000256" key="3">
    <source>
        <dbReference type="ARBA" id="ARBA00022679"/>
    </source>
</evidence>
<dbReference type="InterPro" id="IPR045185">
    <property type="entry name" value="PUB22/23/24-like"/>
</dbReference>
<comment type="caution">
    <text evidence="7">The sequence shown here is derived from an EMBL/GenBank/DDBJ whole genome shotgun (WGS) entry which is preliminary data.</text>
</comment>
<dbReference type="CDD" id="cd16664">
    <property type="entry name" value="RING-Ubox_PUB"/>
    <property type="match status" value="1"/>
</dbReference>
<evidence type="ECO:0000313" key="7">
    <source>
        <dbReference type="EMBL" id="KAJ0989965.1"/>
    </source>
</evidence>
<dbReference type="EC" id="2.3.2.27" evidence="5"/>
<dbReference type="EMBL" id="JAGGNH010000001">
    <property type="protein sequence ID" value="KAJ0989965.1"/>
    <property type="molecule type" value="Genomic_DNA"/>
</dbReference>
<dbReference type="Pfam" id="PF25598">
    <property type="entry name" value="ARM_PUB"/>
    <property type="match status" value="1"/>
</dbReference>
<evidence type="ECO:0000259" key="6">
    <source>
        <dbReference type="PROSITE" id="PS51698"/>
    </source>
</evidence>